<dbReference type="Proteomes" id="UP000308181">
    <property type="component" value="Unassembled WGS sequence"/>
</dbReference>
<gene>
    <name evidence="2" type="ORF">FA046_13110</name>
</gene>
<keyword evidence="1" id="KW-0521">NADP</keyword>
<evidence type="ECO:0000313" key="2">
    <source>
        <dbReference type="EMBL" id="TKB97004.1"/>
    </source>
</evidence>
<evidence type="ECO:0000313" key="3">
    <source>
        <dbReference type="Proteomes" id="UP000308181"/>
    </source>
</evidence>
<dbReference type="InterPro" id="IPR008670">
    <property type="entry name" value="CoA_reduct_LuxC"/>
</dbReference>
<dbReference type="RefSeq" id="WP_136826968.1">
    <property type="nucleotide sequence ID" value="NZ_SWBP01000004.1"/>
</dbReference>
<name>A0A4U1BXB4_9SPHI</name>
<dbReference type="EMBL" id="SWBP01000004">
    <property type="protein sequence ID" value="TKB97004.1"/>
    <property type="molecule type" value="Genomic_DNA"/>
</dbReference>
<protein>
    <submittedName>
        <fullName evidence="2">Acyl-CoA reductase</fullName>
    </submittedName>
</protein>
<dbReference type="GO" id="GO:0003995">
    <property type="term" value="F:acyl-CoA dehydrogenase activity"/>
    <property type="evidence" value="ECO:0007669"/>
    <property type="project" value="InterPro"/>
</dbReference>
<sequence>MSNFSKEKKVDAFVRLGDFLLNPDEEFISTIQHAKNKNGWFTDIEVNKAIKANGQMLNLADLTTWLSEYPSPKKELQKVGLILAGNIPLVGFHDIVSVLISGHIALIKCSSQDDILIKAVLNQLIKIEPEFEKQIQFVNRLENFDAVIATGSNNSSRYFEYYFSKVPHIIRKNRNSVALLTGKETSEELAALGKDIFDYYGLGCRNVSKFFVPEGYIFNHFFESIQHFEDMINHHKFQNNYDYNKSILLVNKVHHFDNGFLLVTKSERLSSPLSVVHYEEYQKIEDAVEKIKQQEQEIQVVLSQENIPVPHISFGESQTPKLWDYADGVDTMRFLSALS</sequence>
<comment type="caution">
    <text evidence="2">The sequence shown here is derived from an EMBL/GenBank/DDBJ whole genome shotgun (WGS) entry which is preliminary data.</text>
</comment>
<dbReference type="Pfam" id="PF05893">
    <property type="entry name" value="LuxC"/>
    <property type="match status" value="1"/>
</dbReference>
<evidence type="ECO:0000256" key="1">
    <source>
        <dbReference type="ARBA" id="ARBA00022857"/>
    </source>
</evidence>
<proteinExistence type="predicted"/>
<keyword evidence="3" id="KW-1185">Reference proteome</keyword>
<dbReference type="AlphaFoldDB" id="A0A4U1BXB4"/>
<reference evidence="2 3" key="1">
    <citation type="submission" date="2019-04" db="EMBL/GenBank/DDBJ databases">
        <title>Pedobacter sp. AR-3-17 sp. nov., isolated from Arctic soil.</title>
        <authorList>
            <person name="Dahal R.H."/>
            <person name="Kim D.-U."/>
        </authorList>
    </citation>
    <scope>NUCLEOTIDE SEQUENCE [LARGE SCALE GENOMIC DNA]</scope>
    <source>
        <strain evidence="2 3">AR-3-17</strain>
    </source>
</reference>
<dbReference type="SUPFAM" id="SSF53720">
    <property type="entry name" value="ALDH-like"/>
    <property type="match status" value="1"/>
</dbReference>
<dbReference type="InterPro" id="IPR016161">
    <property type="entry name" value="Ald_DH/histidinol_DH"/>
</dbReference>
<dbReference type="OrthoDB" id="1522941at2"/>
<accession>A0A4U1BXB4</accession>
<organism evidence="2 3">
    <name type="scientific">Pedobacter cryophilus</name>
    <dbReference type="NCBI Taxonomy" id="2571271"/>
    <lineage>
        <taxon>Bacteria</taxon>
        <taxon>Pseudomonadati</taxon>
        <taxon>Bacteroidota</taxon>
        <taxon>Sphingobacteriia</taxon>
        <taxon>Sphingobacteriales</taxon>
        <taxon>Sphingobacteriaceae</taxon>
        <taxon>Pedobacter</taxon>
    </lineage>
</organism>
<dbReference type="GO" id="GO:0008218">
    <property type="term" value="P:bioluminescence"/>
    <property type="evidence" value="ECO:0007669"/>
    <property type="project" value="InterPro"/>
</dbReference>